<protein>
    <recommendedName>
        <fullName evidence="3">Phosphoserine phosphatase SerB</fullName>
    </recommendedName>
</protein>
<sequence length="82" mass="8710">MRKIVLGSECDDALFAKLCAVIESLGGSVADAEWVLGGSQELTRFAIKLPNGTLEAISETYIGLLLRGEDDLVLAVSSLVRT</sequence>
<keyword evidence="2" id="KW-1185">Reference proteome</keyword>
<dbReference type="EMBL" id="JAVXZY010000036">
    <property type="protein sequence ID" value="MDT9002486.1"/>
    <property type="molecule type" value="Genomic_DNA"/>
</dbReference>
<comment type="caution">
    <text evidence="1">The sequence shown here is derived from an EMBL/GenBank/DDBJ whole genome shotgun (WGS) entry which is preliminary data.</text>
</comment>
<evidence type="ECO:0000313" key="2">
    <source>
        <dbReference type="Proteomes" id="UP001246372"/>
    </source>
</evidence>
<organism evidence="1 2">
    <name type="scientific">Roseateles aquae</name>
    <dbReference type="NCBI Taxonomy" id="3077235"/>
    <lineage>
        <taxon>Bacteria</taxon>
        <taxon>Pseudomonadati</taxon>
        <taxon>Pseudomonadota</taxon>
        <taxon>Betaproteobacteria</taxon>
        <taxon>Burkholderiales</taxon>
        <taxon>Sphaerotilaceae</taxon>
        <taxon>Roseateles</taxon>
    </lineage>
</organism>
<accession>A0ABU3PIU3</accession>
<evidence type="ECO:0008006" key="3">
    <source>
        <dbReference type="Google" id="ProtNLM"/>
    </source>
</evidence>
<reference evidence="1" key="1">
    <citation type="submission" date="2023-09" db="EMBL/GenBank/DDBJ databases">
        <title>Paucibacter sp. APW11 Genome sequencing and assembly.</title>
        <authorList>
            <person name="Kim I."/>
        </authorList>
    </citation>
    <scope>NUCLEOTIDE SEQUENCE</scope>
    <source>
        <strain evidence="1">APW11</strain>
    </source>
</reference>
<proteinExistence type="predicted"/>
<gene>
    <name evidence="1" type="ORF">RQP53_24655</name>
</gene>
<dbReference type="RefSeq" id="WP_315653383.1">
    <property type="nucleotide sequence ID" value="NZ_JAVXZY010000036.1"/>
</dbReference>
<dbReference type="Proteomes" id="UP001246372">
    <property type="component" value="Unassembled WGS sequence"/>
</dbReference>
<name>A0ABU3PIU3_9BURK</name>
<evidence type="ECO:0000313" key="1">
    <source>
        <dbReference type="EMBL" id="MDT9002486.1"/>
    </source>
</evidence>